<evidence type="ECO:0000313" key="1">
    <source>
        <dbReference type="EMBL" id="MED6159025.1"/>
    </source>
</evidence>
<protein>
    <submittedName>
        <fullName evidence="1">Uncharacterized protein</fullName>
    </submittedName>
</protein>
<comment type="caution">
    <text evidence="1">The sequence shown here is derived from an EMBL/GenBank/DDBJ whole genome shotgun (WGS) entry which is preliminary data.</text>
</comment>
<organism evidence="1 2">
    <name type="scientific">Stylosanthes scabra</name>
    <dbReference type="NCBI Taxonomy" id="79078"/>
    <lineage>
        <taxon>Eukaryota</taxon>
        <taxon>Viridiplantae</taxon>
        <taxon>Streptophyta</taxon>
        <taxon>Embryophyta</taxon>
        <taxon>Tracheophyta</taxon>
        <taxon>Spermatophyta</taxon>
        <taxon>Magnoliopsida</taxon>
        <taxon>eudicotyledons</taxon>
        <taxon>Gunneridae</taxon>
        <taxon>Pentapetalae</taxon>
        <taxon>rosids</taxon>
        <taxon>fabids</taxon>
        <taxon>Fabales</taxon>
        <taxon>Fabaceae</taxon>
        <taxon>Papilionoideae</taxon>
        <taxon>50 kb inversion clade</taxon>
        <taxon>dalbergioids sensu lato</taxon>
        <taxon>Dalbergieae</taxon>
        <taxon>Pterocarpus clade</taxon>
        <taxon>Stylosanthes</taxon>
    </lineage>
</organism>
<gene>
    <name evidence="1" type="ORF">PIB30_038522</name>
</gene>
<sequence>MANFPGKKVLIKQLTTLLKVFITLMSFQKSLSLTESFERTAANKARAIIMLPLKGDRPITNSKHGFCPTIVEVSSFVNIELLKSISRLKVEPVENVTSKSFVQCS</sequence>
<keyword evidence="2" id="KW-1185">Reference proteome</keyword>
<name>A0ABU6UEH7_9FABA</name>
<dbReference type="EMBL" id="JASCZI010121028">
    <property type="protein sequence ID" value="MED6159025.1"/>
    <property type="molecule type" value="Genomic_DNA"/>
</dbReference>
<dbReference type="Proteomes" id="UP001341840">
    <property type="component" value="Unassembled WGS sequence"/>
</dbReference>
<evidence type="ECO:0000313" key="2">
    <source>
        <dbReference type="Proteomes" id="UP001341840"/>
    </source>
</evidence>
<reference evidence="1 2" key="1">
    <citation type="journal article" date="2023" name="Plants (Basel)">
        <title>Bridging the Gap: Combining Genomics and Transcriptomics Approaches to Understand Stylosanthes scabra, an Orphan Legume from the Brazilian Caatinga.</title>
        <authorList>
            <person name="Ferreira-Neto J.R.C."/>
            <person name="da Silva M.D."/>
            <person name="Binneck E."/>
            <person name="de Melo N.F."/>
            <person name="da Silva R.H."/>
            <person name="de Melo A.L.T.M."/>
            <person name="Pandolfi V."/>
            <person name="Bustamante F.O."/>
            <person name="Brasileiro-Vidal A.C."/>
            <person name="Benko-Iseppon A.M."/>
        </authorList>
    </citation>
    <scope>NUCLEOTIDE SEQUENCE [LARGE SCALE GENOMIC DNA]</scope>
    <source>
        <tissue evidence="1">Leaves</tissue>
    </source>
</reference>
<proteinExistence type="predicted"/>
<accession>A0ABU6UEH7</accession>